<evidence type="ECO:0000259" key="2">
    <source>
        <dbReference type="Pfam" id="PF20148"/>
    </source>
</evidence>
<feature type="region of interest" description="Disordered" evidence="1">
    <location>
        <begin position="137"/>
        <end position="163"/>
    </location>
</feature>
<protein>
    <recommendedName>
        <fullName evidence="2">DUF6531 domain-containing protein</fullName>
    </recommendedName>
</protein>
<dbReference type="AlphaFoldDB" id="A0A395V023"/>
<evidence type="ECO:0000313" key="3">
    <source>
        <dbReference type="EMBL" id="RGR54402.1"/>
    </source>
</evidence>
<dbReference type="Pfam" id="PF20148">
    <property type="entry name" value="DUF6531"/>
    <property type="match status" value="1"/>
</dbReference>
<evidence type="ECO:0000313" key="4">
    <source>
        <dbReference type="Proteomes" id="UP000266066"/>
    </source>
</evidence>
<dbReference type="EMBL" id="QRUJ01000008">
    <property type="protein sequence ID" value="RGR54402.1"/>
    <property type="molecule type" value="Genomic_DNA"/>
</dbReference>
<dbReference type="RefSeq" id="WP_118392256.1">
    <property type="nucleotide sequence ID" value="NZ_QRUJ01000008.1"/>
</dbReference>
<evidence type="ECO:0000256" key="1">
    <source>
        <dbReference type="SAM" id="MobiDB-lite"/>
    </source>
</evidence>
<dbReference type="InterPro" id="IPR045351">
    <property type="entry name" value="DUF6531"/>
</dbReference>
<dbReference type="Proteomes" id="UP000266066">
    <property type="component" value="Unassembled WGS sequence"/>
</dbReference>
<feature type="domain" description="DUF6531" evidence="2">
    <location>
        <begin position="164"/>
        <end position="236"/>
    </location>
</feature>
<sequence length="314" mass="35118">MTRDFSEKAKQKLEGYADDAAASSTWGKIKDWFSDRGMYFRSWTGKLGIENYINDVDTYHQKIIDKNNATKKKIDTIFSNVQSVDTKSMAAMNRQITCGNNIIKLINDLAASISPDGGNLDMAGMKGTLDADAARIKNPESAKNEKTEKEKLGAGDTSCKKSSDPVNLSTGNFIYDHEDMQAGGEIPLSFHRYYNSKDTGTDTMGSCFLHNYEMEVQKQPDQKAAVRMHDGQFYYFAETDTGYVAENAAMGLLERTEDGYKLTCHPGMDAVYFDKNGKAARQENTNKRGITFIRDERGRLEKAETDTGSFLEYA</sequence>
<organism evidence="3 4">
    <name type="scientific">Agathobacter rectalis</name>
    <dbReference type="NCBI Taxonomy" id="39491"/>
    <lineage>
        <taxon>Bacteria</taxon>
        <taxon>Bacillati</taxon>
        <taxon>Bacillota</taxon>
        <taxon>Clostridia</taxon>
        <taxon>Lachnospirales</taxon>
        <taxon>Lachnospiraceae</taxon>
        <taxon>Agathobacter</taxon>
    </lineage>
</organism>
<gene>
    <name evidence="3" type="ORF">DWY38_09300</name>
</gene>
<proteinExistence type="predicted"/>
<reference evidence="3 4" key="1">
    <citation type="submission" date="2018-08" db="EMBL/GenBank/DDBJ databases">
        <title>A genome reference for cultivated species of the human gut microbiota.</title>
        <authorList>
            <person name="Zou Y."/>
            <person name="Xue W."/>
            <person name="Luo G."/>
        </authorList>
    </citation>
    <scope>NUCLEOTIDE SEQUENCE [LARGE SCALE GENOMIC DNA]</scope>
    <source>
        <strain evidence="3 4">AF25-15</strain>
    </source>
</reference>
<comment type="caution">
    <text evidence="3">The sequence shown here is derived from an EMBL/GenBank/DDBJ whole genome shotgun (WGS) entry which is preliminary data.</text>
</comment>
<accession>A0A395V023</accession>
<name>A0A395V023_9FIRM</name>